<dbReference type="SUPFAM" id="SSF53649">
    <property type="entry name" value="Alkaline phosphatase-like"/>
    <property type="match status" value="1"/>
</dbReference>
<dbReference type="InterPro" id="IPR024607">
    <property type="entry name" value="Sulfatase_CS"/>
</dbReference>
<evidence type="ECO:0000256" key="6">
    <source>
        <dbReference type="ARBA" id="ARBA00023180"/>
    </source>
</evidence>
<evidence type="ECO:0000259" key="9">
    <source>
        <dbReference type="Pfam" id="PF00884"/>
    </source>
</evidence>
<keyword evidence="3" id="KW-0479">Metal-binding</keyword>
<reference evidence="10 11" key="1">
    <citation type="submission" date="2020-04" db="EMBL/GenBank/DDBJ databases">
        <authorList>
            <person name="Alioto T."/>
            <person name="Alioto T."/>
            <person name="Gomez Garrido J."/>
        </authorList>
    </citation>
    <scope>NUCLEOTIDE SEQUENCE [LARGE SCALE GENOMIC DNA]</scope>
</reference>
<comment type="caution">
    <text evidence="10">The sequence shown here is derived from an EMBL/GenBank/DDBJ whole genome shotgun (WGS) entry which is preliminary data.</text>
</comment>
<keyword evidence="8" id="KW-0732">Signal</keyword>
<evidence type="ECO:0000256" key="3">
    <source>
        <dbReference type="ARBA" id="ARBA00022723"/>
    </source>
</evidence>
<organism evidence="10 11">
    <name type="scientific">Cloeon dipterum</name>
    <dbReference type="NCBI Taxonomy" id="197152"/>
    <lineage>
        <taxon>Eukaryota</taxon>
        <taxon>Metazoa</taxon>
        <taxon>Ecdysozoa</taxon>
        <taxon>Arthropoda</taxon>
        <taxon>Hexapoda</taxon>
        <taxon>Insecta</taxon>
        <taxon>Pterygota</taxon>
        <taxon>Palaeoptera</taxon>
        <taxon>Ephemeroptera</taxon>
        <taxon>Pisciforma</taxon>
        <taxon>Baetidae</taxon>
        <taxon>Cloeon</taxon>
    </lineage>
</organism>
<keyword evidence="11" id="KW-1185">Reference proteome</keyword>
<dbReference type="GO" id="GO:0008484">
    <property type="term" value="F:sulfuric ester hydrolase activity"/>
    <property type="evidence" value="ECO:0007669"/>
    <property type="project" value="InterPro"/>
</dbReference>
<feature type="signal peptide" evidence="8">
    <location>
        <begin position="1"/>
        <end position="18"/>
    </location>
</feature>
<dbReference type="PROSITE" id="PS00149">
    <property type="entry name" value="SULFATASE_2"/>
    <property type="match status" value="1"/>
</dbReference>
<feature type="chain" id="PRO_5035717923" description="Sulfatase N-terminal domain-containing protein" evidence="8">
    <location>
        <begin position="19"/>
        <end position="599"/>
    </location>
</feature>
<gene>
    <name evidence="10" type="ORF">CLODIP_2_CD10372</name>
</gene>
<keyword evidence="7" id="KW-1133">Transmembrane helix</keyword>
<keyword evidence="4" id="KW-0378">Hydrolase</keyword>
<dbReference type="InterPro" id="IPR000917">
    <property type="entry name" value="Sulfatase_N"/>
</dbReference>
<evidence type="ECO:0000256" key="8">
    <source>
        <dbReference type="SAM" id="SignalP"/>
    </source>
</evidence>
<dbReference type="PROSITE" id="PS00523">
    <property type="entry name" value="SULFATASE_1"/>
    <property type="match status" value="1"/>
</dbReference>
<comment type="similarity">
    <text evidence="2">Belongs to the sulfatase family.</text>
</comment>
<dbReference type="Pfam" id="PF00884">
    <property type="entry name" value="Sulfatase"/>
    <property type="match status" value="1"/>
</dbReference>
<evidence type="ECO:0000313" key="11">
    <source>
        <dbReference type="Proteomes" id="UP000494165"/>
    </source>
</evidence>
<keyword evidence="7" id="KW-0472">Membrane</keyword>
<sequence length="599" mass="66786">MRFVLLLILIVTSRGSNASDIEAAPSSKPNIIVILADDLGWNDVGFHGGNQIPTPNIDALAFNGLILNNHYVPALCTPSRAAFLTGKHPVHTGMQHLVLLENEPRGLPLSERLMPEYLRDEGYVTRAIGKWHLGFFKNEYLPTNRGFDSHYGYWNGYQDYYSHETQATFESLRGYDMHRDLNTDWSSVGEYSTRVFTREAVRQIRDHDTKKPLFMYMAHLAPHTGNPDTPFQAPNETLARFAYIGDPDRRMYAAMVTELDDSVGEIIQALRKRSMLSNSIVLFLSDNGAPTYGIHSNRGSNWPLRGMKQSPWEGGVRGVAAMWAPWLNQTRRVATQLMHMTDWLPTLISAAGLDPSVLRDKGLDGYDLWPALNLNTTSPRNEVLHNIDEVDQYAALTKGDWKYITGTTQNGRVDSWYGESSRGYSDPDYDASVVLKSKAGSAISSISAPRPRLSAIEVMEIREQAEIKCEKRPSGAANFRCNPLVSPCLFNIMADPCELVDLSAVRPLVAMSLSQALERWRRTAVPAANVPVDSAGNPKFYNNTWVPWMDVQRQIINAPSNVPDLTTLAAILGGVSVGLLALAAVITKMYLDRKKCDKN</sequence>
<feature type="domain" description="Sulfatase N-terminal" evidence="9">
    <location>
        <begin position="29"/>
        <end position="352"/>
    </location>
</feature>
<dbReference type="Proteomes" id="UP000494165">
    <property type="component" value="Unassembled WGS sequence"/>
</dbReference>
<dbReference type="AlphaFoldDB" id="A0A8S1DMN9"/>
<proteinExistence type="inferred from homology"/>
<dbReference type="PANTHER" id="PTHR10342:SF264">
    <property type="entry name" value="MIP05773P-RELATED"/>
    <property type="match status" value="1"/>
</dbReference>
<evidence type="ECO:0000313" key="10">
    <source>
        <dbReference type="EMBL" id="CAB3382346.1"/>
    </source>
</evidence>
<name>A0A8S1DMN9_9INSE</name>
<keyword evidence="5" id="KW-0106">Calcium</keyword>
<keyword evidence="6" id="KW-0325">Glycoprotein</keyword>
<evidence type="ECO:0000256" key="7">
    <source>
        <dbReference type="SAM" id="Phobius"/>
    </source>
</evidence>
<dbReference type="InterPro" id="IPR047115">
    <property type="entry name" value="ARSB"/>
</dbReference>
<dbReference type="Gene3D" id="3.30.1120.10">
    <property type="match status" value="1"/>
</dbReference>
<keyword evidence="7" id="KW-0812">Transmembrane</keyword>
<dbReference type="InterPro" id="IPR017850">
    <property type="entry name" value="Alkaline_phosphatase_core_sf"/>
</dbReference>
<evidence type="ECO:0000256" key="1">
    <source>
        <dbReference type="ARBA" id="ARBA00001913"/>
    </source>
</evidence>
<evidence type="ECO:0000256" key="4">
    <source>
        <dbReference type="ARBA" id="ARBA00022801"/>
    </source>
</evidence>
<dbReference type="EMBL" id="CADEPI010000267">
    <property type="protein sequence ID" value="CAB3382346.1"/>
    <property type="molecule type" value="Genomic_DNA"/>
</dbReference>
<feature type="transmembrane region" description="Helical" evidence="7">
    <location>
        <begin position="568"/>
        <end position="591"/>
    </location>
</feature>
<dbReference type="PANTHER" id="PTHR10342">
    <property type="entry name" value="ARYLSULFATASE"/>
    <property type="match status" value="1"/>
</dbReference>
<dbReference type="Gene3D" id="3.40.720.10">
    <property type="entry name" value="Alkaline Phosphatase, subunit A"/>
    <property type="match status" value="1"/>
</dbReference>
<dbReference type="OrthoDB" id="103349at2759"/>
<evidence type="ECO:0000256" key="2">
    <source>
        <dbReference type="ARBA" id="ARBA00008779"/>
    </source>
</evidence>
<protein>
    <recommendedName>
        <fullName evidence="9">Sulfatase N-terminal domain-containing protein</fullName>
    </recommendedName>
</protein>
<comment type="cofactor">
    <cofactor evidence="1">
        <name>Ca(2+)</name>
        <dbReference type="ChEBI" id="CHEBI:29108"/>
    </cofactor>
</comment>
<dbReference type="CDD" id="cd16029">
    <property type="entry name" value="4-S"/>
    <property type="match status" value="1"/>
</dbReference>
<accession>A0A8S1DMN9</accession>
<dbReference type="GO" id="GO:0046872">
    <property type="term" value="F:metal ion binding"/>
    <property type="evidence" value="ECO:0007669"/>
    <property type="project" value="UniProtKB-KW"/>
</dbReference>
<evidence type="ECO:0000256" key="5">
    <source>
        <dbReference type="ARBA" id="ARBA00022837"/>
    </source>
</evidence>